<evidence type="ECO:0000313" key="4">
    <source>
        <dbReference type="Proteomes" id="UP000094580"/>
    </source>
</evidence>
<dbReference type="InterPro" id="IPR022742">
    <property type="entry name" value="Hydrolase_4"/>
</dbReference>
<keyword evidence="4" id="KW-1185">Reference proteome</keyword>
<keyword evidence="1" id="KW-0812">Transmembrane</keyword>
<dbReference type="Gene3D" id="3.40.50.1820">
    <property type="entry name" value="alpha/beta hydrolase"/>
    <property type="match status" value="1"/>
</dbReference>
<dbReference type="PANTHER" id="PTHR43358">
    <property type="entry name" value="ALPHA/BETA-HYDROLASE"/>
    <property type="match status" value="1"/>
</dbReference>
<dbReference type="RefSeq" id="WP_069032202.1">
    <property type="nucleotide sequence ID" value="NZ_MDKC01000001.1"/>
</dbReference>
<organism evidence="3 4">
    <name type="scientific">Gottfriedia luciferensis</name>
    <dbReference type="NCBI Taxonomy" id="178774"/>
    <lineage>
        <taxon>Bacteria</taxon>
        <taxon>Bacillati</taxon>
        <taxon>Bacillota</taxon>
        <taxon>Bacilli</taxon>
        <taxon>Bacillales</taxon>
        <taxon>Bacillaceae</taxon>
        <taxon>Gottfriedia</taxon>
    </lineage>
</organism>
<dbReference type="Proteomes" id="UP000094580">
    <property type="component" value="Unassembled WGS sequence"/>
</dbReference>
<dbReference type="PANTHER" id="PTHR43358:SF4">
    <property type="entry name" value="ALPHA_BETA HYDROLASE FOLD-1 DOMAIN-CONTAINING PROTEIN"/>
    <property type="match status" value="1"/>
</dbReference>
<sequence length="305" mass="35006">MERKKINKLLIWMLILSPFLFFLIPILVGLILTHPFRRKTEQTPADYNLQFEEVEFKSNLDQVVLRGWWIPAKNSTSKTVITAHGYTDERSQKKINGLRIVQSIHDQGYNVLMFDFRNSGKSGGRTTGIGYYEQHDLSSAVEYVINQRNQLEIVLLGWSMGGATCLLVGSLHPQIKGVIADSPFHDLQTYLEDNLSVWSKLPKKPFTSIILRSMKHLLKINPKEVSPVISVQKGNSTNYLLIHGKNDLKVPFSSSEMIYEQIPNENEKTLWLTEHGHITTFIEEPEPYMKRVIDFIEKTFSSNAN</sequence>
<evidence type="ECO:0000256" key="1">
    <source>
        <dbReference type="SAM" id="Phobius"/>
    </source>
</evidence>
<reference evidence="3 4" key="1">
    <citation type="submission" date="2016-07" db="EMBL/GenBank/DDBJ databases">
        <authorList>
            <person name="Townsley L."/>
            <person name="Shank E.A."/>
        </authorList>
    </citation>
    <scope>NUCLEOTIDE SEQUENCE [LARGE SCALE GENOMIC DNA]</scope>
    <source>
        <strain evidence="3 4">CH01</strain>
    </source>
</reference>
<evidence type="ECO:0000259" key="2">
    <source>
        <dbReference type="Pfam" id="PF12146"/>
    </source>
</evidence>
<dbReference type="EMBL" id="MDKC01000001">
    <property type="protein sequence ID" value="ODG94026.1"/>
    <property type="molecule type" value="Genomic_DNA"/>
</dbReference>
<keyword evidence="1" id="KW-1133">Transmembrane helix</keyword>
<protein>
    <recommendedName>
        <fullName evidence="2">Serine aminopeptidase S33 domain-containing protein</fullName>
    </recommendedName>
</protein>
<comment type="caution">
    <text evidence="3">The sequence shown here is derived from an EMBL/GenBank/DDBJ whole genome shotgun (WGS) entry which is preliminary data.</text>
</comment>
<dbReference type="SUPFAM" id="SSF53474">
    <property type="entry name" value="alpha/beta-Hydrolases"/>
    <property type="match status" value="1"/>
</dbReference>
<gene>
    <name evidence="3" type="ORF">BED47_02320</name>
</gene>
<feature type="domain" description="Serine aminopeptidase S33" evidence="2">
    <location>
        <begin position="77"/>
        <end position="211"/>
    </location>
</feature>
<feature type="transmembrane region" description="Helical" evidence="1">
    <location>
        <begin position="9"/>
        <end position="32"/>
    </location>
</feature>
<keyword evidence="1" id="KW-0472">Membrane</keyword>
<name>A0ABX2ZWB2_9BACI</name>
<dbReference type="InterPro" id="IPR029058">
    <property type="entry name" value="AB_hydrolase_fold"/>
</dbReference>
<accession>A0ABX2ZWB2</accession>
<evidence type="ECO:0000313" key="3">
    <source>
        <dbReference type="EMBL" id="ODG94026.1"/>
    </source>
</evidence>
<dbReference type="Pfam" id="PF12146">
    <property type="entry name" value="Hydrolase_4"/>
    <property type="match status" value="1"/>
</dbReference>
<dbReference type="InterPro" id="IPR052920">
    <property type="entry name" value="DNA-binding_regulatory"/>
</dbReference>
<proteinExistence type="predicted"/>